<dbReference type="CDD" id="cd13402">
    <property type="entry name" value="LT_TF-like"/>
    <property type="match status" value="1"/>
</dbReference>
<evidence type="ECO:0000313" key="6">
    <source>
        <dbReference type="Proteomes" id="UP000182347"/>
    </source>
</evidence>
<dbReference type="PANTHER" id="PTHR37813:SF1">
    <property type="entry name" value="FELS-2 PROPHAGE PROTEIN"/>
    <property type="match status" value="1"/>
</dbReference>
<feature type="coiled-coil region" evidence="2">
    <location>
        <begin position="705"/>
        <end position="795"/>
    </location>
</feature>
<dbReference type="InterPro" id="IPR010090">
    <property type="entry name" value="Phage_tape_meas"/>
</dbReference>
<feature type="coiled-coil region" evidence="2">
    <location>
        <begin position="50"/>
        <end position="133"/>
    </location>
</feature>
<dbReference type="Pfam" id="PF01464">
    <property type="entry name" value="SLT"/>
    <property type="match status" value="1"/>
</dbReference>
<organism evidence="5 6">
    <name type="scientific">Sediminibacillus halophilus</name>
    <dbReference type="NCBI Taxonomy" id="482461"/>
    <lineage>
        <taxon>Bacteria</taxon>
        <taxon>Bacillati</taxon>
        <taxon>Bacillota</taxon>
        <taxon>Bacilli</taxon>
        <taxon>Bacillales</taxon>
        <taxon>Bacillaceae</taxon>
        <taxon>Sediminibacillus</taxon>
    </lineage>
</organism>
<accession>A0A1G9QVI8</accession>
<feature type="domain" description="Transglycosylase SLT" evidence="3">
    <location>
        <begin position="1186"/>
        <end position="1279"/>
    </location>
</feature>
<proteinExistence type="predicted"/>
<reference evidence="6" key="1">
    <citation type="submission" date="2016-10" db="EMBL/GenBank/DDBJ databases">
        <authorList>
            <person name="Varghese N."/>
            <person name="Submissions S."/>
        </authorList>
    </citation>
    <scope>NUCLEOTIDE SEQUENCE [LARGE SCALE GENOMIC DNA]</scope>
    <source>
        <strain evidence="6">CGMCC 1.6199</strain>
    </source>
</reference>
<gene>
    <name evidence="5" type="ORF">SAMN05216244_1670</name>
</gene>
<dbReference type="PANTHER" id="PTHR37813">
    <property type="entry name" value="FELS-2 PROPHAGE PROTEIN"/>
    <property type="match status" value="1"/>
</dbReference>
<evidence type="ECO:0000259" key="3">
    <source>
        <dbReference type="Pfam" id="PF01464"/>
    </source>
</evidence>
<dbReference type="STRING" id="482461.SAMN05216244_1670"/>
<sequence length="1394" mass="150764">MERIEGMSIGLDLETMKVESGLTDLRSKMRLVNSEMKANLSAFDRGDRSIRKYETRLEGLNKKLEVQRSITEKAKRNYEKMVNEHGEGSIEAEKAAKAYNNQSASLQNLERYVDRTTEELKELKREQEISESRWGKMSTSMQKAGDKFMSVGKSMTGIGKNLTMSVTAPIAGLGGLMLKTGMDFEKSMSNVQAISGATGNDLEQLEGKARELGASTSKSASEAADALGYMALAGWDTTQMMDGLEPVLRLSEAGNIDLARASDLATDSMSALGVEVEDLPKYLDNVAQAARNSNTDIDALMEAYITAGGNFKEFNVPLEESTALLGTLANRGFKGSEAGRAMNAIMVNLSSGAGQAGKAMEDLEISAFDADGQFIGLEETLRLVKDRTKDMTDEQRAQYISMIAGKEHLKTFQGLLSGLDDEYGELKGDVSDADGALNDMAETMQDNAQGNIQRLKSAFEELSIQFSDKVLPMFTDGVEKVTDLVQWFGELDESTQKQILIMGGLAAAMGPVLMVGGSLVSTIGGIVTIAGAASGAIAGAGGLGAALAGFATGPVGIAIGALAGLTAGGIALYNHLKQDAIPEVELFGDQVSDSTEKAVGSFMDLNEEATVQLDELAWSGKEVTSDMRDSLVSNFDQMGNMIIDGLEEDKNDTLSVMKDLFSDAKNISEEEQSEIIKNVTEGYEERKNITKEGMNRINEIYSNALEENRTTTEKENAEVARIQQEWLDMGIEVLTENQQEQKVILENMQRQSSEISARQAAEVVKNSIEQKDKVIAEAEEQYNRAVAEFTRQRDDSGELTKEQADTLIAEAERQKNDTISHAEEMHSRVVEEAQAQAQEHVDNVSWETGEIYSKWDKLQIDLGAKYLTMYADLSKFTKDSQSNIGDFVVNSTGKFLDFKSSATDSIADLVSNGLIKFEELKVGTGAALKATKDIMSDRFEDMVDKAKGLPKMLGAGIGYMAGDVKDGITDVINAMASKLGKGINGTIGGVNWVLGKIGVDKSIPKWDVPHYAEGTEGHPGGLAIVGDGKGINAGPELIQSPDGKLGLSPDKPTLVNMEKGTSVLSAKETRPLLDLIPKYAFGIGSLKEAAGKVKDTALNVWDYISNPSKLFDKAMEKFGVVTPDLPGLFDGLGKGLFNKVKDELRDYIKNKISDFGSFDTNAPGNVKSWIAAAMSRTGVPSSWLGPLTTIAMKESGGRTGPSTINRWDINAKRGTPSMGLMQTIGPTFNAFKAPGWNDIMNPIHNAAAAINYIKSRYGSAFNVPGIKALAKGLPYVGYKTGARISTPGLYGFAEDGWPEYAISTNPARRTDSMKLLALAGKEIAGNKRPGQLPDYQETNSRVVQILEQLLEVLTNGGGRNEINQTVNYYDTVPNPSETARKNKRALQQLGLELN</sequence>
<evidence type="ECO:0000259" key="4">
    <source>
        <dbReference type="Pfam" id="PF10145"/>
    </source>
</evidence>
<name>A0A1G9QVI8_9BACI</name>
<keyword evidence="1" id="KW-1188">Viral release from host cell</keyword>
<dbReference type="RefSeq" id="WP_074598400.1">
    <property type="nucleotide sequence ID" value="NZ_FNHF01000002.1"/>
</dbReference>
<dbReference type="InterPro" id="IPR023346">
    <property type="entry name" value="Lysozyme-like_dom_sf"/>
</dbReference>
<evidence type="ECO:0000256" key="2">
    <source>
        <dbReference type="SAM" id="Coils"/>
    </source>
</evidence>
<keyword evidence="6" id="KW-1185">Reference proteome</keyword>
<dbReference type="InterPro" id="IPR008258">
    <property type="entry name" value="Transglycosylase_SLT_dom_1"/>
</dbReference>
<dbReference type="NCBIfam" id="TIGR01760">
    <property type="entry name" value="tape_meas_TP901"/>
    <property type="match status" value="1"/>
</dbReference>
<dbReference type="Pfam" id="PF10145">
    <property type="entry name" value="PhageMin_Tail"/>
    <property type="match status" value="1"/>
</dbReference>
<evidence type="ECO:0000256" key="1">
    <source>
        <dbReference type="ARBA" id="ARBA00022612"/>
    </source>
</evidence>
<keyword evidence="2" id="KW-0175">Coiled coil</keyword>
<protein>
    <submittedName>
        <fullName evidence="5">Phage tail tape measure protein, TP901 family, core region</fullName>
    </submittedName>
</protein>
<dbReference type="EMBL" id="FNHF01000002">
    <property type="protein sequence ID" value="SDM14627.1"/>
    <property type="molecule type" value="Genomic_DNA"/>
</dbReference>
<dbReference type="Proteomes" id="UP000182347">
    <property type="component" value="Unassembled WGS sequence"/>
</dbReference>
<evidence type="ECO:0000313" key="5">
    <source>
        <dbReference type="EMBL" id="SDM14627.1"/>
    </source>
</evidence>
<feature type="domain" description="Phage tail tape measure protein" evidence="4">
    <location>
        <begin position="207"/>
        <end position="405"/>
    </location>
</feature>
<dbReference type="OrthoDB" id="28713at2"/>
<dbReference type="SUPFAM" id="SSF53955">
    <property type="entry name" value="Lysozyme-like"/>
    <property type="match status" value="1"/>
</dbReference>
<dbReference type="Gene3D" id="1.10.530.10">
    <property type="match status" value="1"/>
</dbReference>